<comment type="similarity">
    <text evidence="2">Belongs to the autoinducer-2 exporter (AI-2E) (TC 2.A.86) family.</text>
</comment>
<dbReference type="KEGG" id="mri:Mal4_46400"/>
<sequence length="456" mass="49391">MVRLVSLSILLTLIIVLGITFFRVIAPYLLPLFLAGVVALLCQPVFRYFLVRTGQKLRLSAGLTTASVVAAIMIPLLVGTLMASLQLYVFALNVSDDTAWRNLFGSVDAEIEGEASFSQQATNVINDMLPASYQRTPEQWRELVQRKLRDLLRGLGDRSLGLAGQTFDVLTGILATTVAVLLSLVIFVVALYYFLADGTVLIDATEELIPVHVEYQRQLRHEFATAVRSVVVATFLAAIVQGMATSVVLLLLGFGHFMVLTLLATVSALIPMAGTWLVWGPCAIVLFVQGHWIQATLLAIYGAAFVGVLDNVVRTYVLNTDIKLHPLLALISVLGGLQVLGLWGVFIGPIVASCLHALVRIFNHELVELSRQRFGPAAEAEELERGGAGTTSGTVGPETTSPASVDTSLESGASREAASSRDEPGGATAASHEGEPARKRRRRRRRRRRRTPPASE</sequence>
<dbReference type="EMBL" id="CP036275">
    <property type="protein sequence ID" value="QDU40284.1"/>
    <property type="molecule type" value="Genomic_DNA"/>
</dbReference>
<feature type="region of interest" description="Disordered" evidence="6">
    <location>
        <begin position="378"/>
        <end position="456"/>
    </location>
</feature>
<feature type="compositionally biased region" description="Basic residues" evidence="6">
    <location>
        <begin position="438"/>
        <end position="456"/>
    </location>
</feature>
<gene>
    <name evidence="8" type="ORF">Mal4_46400</name>
</gene>
<evidence type="ECO:0000313" key="8">
    <source>
        <dbReference type="EMBL" id="QDU40284.1"/>
    </source>
</evidence>
<dbReference type="Proteomes" id="UP000320496">
    <property type="component" value="Chromosome"/>
</dbReference>
<feature type="compositionally biased region" description="Polar residues" evidence="6">
    <location>
        <begin position="391"/>
        <end position="407"/>
    </location>
</feature>
<dbReference type="GO" id="GO:0016020">
    <property type="term" value="C:membrane"/>
    <property type="evidence" value="ECO:0007669"/>
    <property type="project" value="UniProtKB-SubCell"/>
</dbReference>
<evidence type="ECO:0000256" key="4">
    <source>
        <dbReference type="ARBA" id="ARBA00022989"/>
    </source>
</evidence>
<comment type="subcellular location">
    <subcellularLocation>
        <location evidence="1">Membrane</location>
        <topology evidence="1">Multi-pass membrane protein</topology>
    </subcellularLocation>
</comment>
<feature type="compositionally biased region" description="Low complexity" evidence="6">
    <location>
        <begin position="408"/>
        <end position="417"/>
    </location>
</feature>
<dbReference type="InterPro" id="IPR002549">
    <property type="entry name" value="AI-2E-like"/>
</dbReference>
<evidence type="ECO:0000256" key="2">
    <source>
        <dbReference type="ARBA" id="ARBA00009773"/>
    </source>
</evidence>
<dbReference type="PANTHER" id="PTHR21716">
    <property type="entry name" value="TRANSMEMBRANE PROTEIN"/>
    <property type="match status" value="1"/>
</dbReference>
<feature type="transmembrane region" description="Helical" evidence="7">
    <location>
        <begin position="257"/>
        <end position="279"/>
    </location>
</feature>
<proteinExistence type="inferred from homology"/>
<dbReference type="RefSeq" id="WP_197443712.1">
    <property type="nucleotide sequence ID" value="NZ_CP036275.1"/>
</dbReference>
<evidence type="ECO:0000256" key="5">
    <source>
        <dbReference type="ARBA" id="ARBA00023136"/>
    </source>
</evidence>
<feature type="transmembrane region" description="Helical" evidence="7">
    <location>
        <begin position="291"/>
        <end position="309"/>
    </location>
</feature>
<protein>
    <submittedName>
        <fullName evidence="8">Putative inner membrane protein</fullName>
    </submittedName>
</protein>
<evidence type="ECO:0000256" key="6">
    <source>
        <dbReference type="SAM" id="MobiDB-lite"/>
    </source>
</evidence>
<keyword evidence="9" id="KW-1185">Reference proteome</keyword>
<dbReference type="Pfam" id="PF01594">
    <property type="entry name" value="AI-2E_transport"/>
    <property type="match status" value="1"/>
</dbReference>
<keyword evidence="5 7" id="KW-0472">Membrane</keyword>
<evidence type="ECO:0000256" key="3">
    <source>
        <dbReference type="ARBA" id="ARBA00022692"/>
    </source>
</evidence>
<accession>A0A517ZCR1</accession>
<keyword evidence="3 7" id="KW-0812">Transmembrane</keyword>
<feature type="transmembrane region" description="Helical" evidence="7">
    <location>
        <begin position="28"/>
        <end position="50"/>
    </location>
</feature>
<evidence type="ECO:0000313" key="9">
    <source>
        <dbReference type="Proteomes" id="UP000320496"/>
    </source>
</evidence>
<organism evidence="8 9">
    <name type="scientific">Maioricimonas rarisocia</name>
    <dbReference type="NCBI Taxonomy" id="2528026"/>
    <lineage>
        <taxon>Bacteria</taxon>
        <taxon>Pseudomonadati</taxon>
        <taxon>Planctomycetota</taxon>
        <taxon>Planctomycetia</taxon>
        <taxon>Planctomycetales</taxon>
        <taxon>Planctomycetaceae</taxon>
        <taxon>Maioricimonas</taxon>
    </lineage>
</organism>
<reference evidence="8 9" key="1">
    <citation type="submission" date="2019-02" db="EMBL/GenBank/DDBJ databases">
        <title>Deep-cultivation of Planctomycetes and their phenomic and genomic characterization uncovers novel biology.</title>
        <authorList>
            <person name="Wiegand S."/>
            <person name="Jogler M."/>
            <person name="Boedeker C."/>
            <person name="Pinto D."/>
            <person name="Vollmers J."/>
            <person name="Rivas-Marin E."/>
            <person name="Kohn T."/>
            <person name="Peeters S.H."/>
            <person name="Heuer A."/>
            <person name="Rast P."/>
            <person name="Oberbeckmann S."/>
            <person name="Bunk B."/>
            <person name="Jeske O."/>
            <person name="Meyerdierks A."/>
            <person name="Storesund J.E."/>
            <person name="Kallscheuer N."/>
            <person name="Luecker S."/>
            <person name="Lage O.M."/>
            <person name="Pohl T."/>
            <person name="Merkel B.J."/>
            <person name="Hornburger P."/>
            <person name="Mueller R.-W."/>
            <person name="Bruemmer F."/>
            <person name="Labrenz M."/>
            <person name="Spormann A.M."/>
            <person name="Op den Camp H."/>
            <person name="Overmann J."/>
            <person name="Amann R."/>
            <person name="Jetten M.S.M."/>
            <person name="Mascher T."/>
            <person name="Medema M.H."/>
            <person name="Devos D.P."/>
            <person name="Kaster A.-K."/>
            <person name="Ovreas L."/>
            <person name="Rohde M."/>
            <person name="Galperin M.Y."/>
            <person name="Jogler C."/>
        </authorList>
    </citation>
    <scope>NUCLEOTIDE SEQUENCE [LARGE SCALE GENOMIC DNA]</scope>
    <source>
        <strain evidence="8 9">Mal4</strain>
    </source>
</reference>
<dbReference type="PANTHER" id="PTHR21716:SF4">
    <property type="entry name" value="TRANSMEMBRANE PROTEIN 245"/>
    <property type="match status" value="1"/>
</dbReference>
<feature type="transmembrane region" description="Helical" evidence="7">
    <location>
        <begin position="226"/>
        <end position="251"/>
    </location>
</feature>
<evidence type="ECO:0000256" key="1">
    <source>
        <dbReference type="ARBA" id="ARBA00004141"/>
    </source>
</evidence>
<keyword evidence="4 7" id="KW-1133">Transmembrane helix</keyword>
<feature type="transmembrane region" description="Helical" evidence="7">
    <location>
        <begin position="329"/>
        <end position="362"/>
    </location>
</feature>
<name>A0A517ZCR1_9PLAN</name>
<feature type="transmembrane region" description="Helical" evidence="7">
    <location>
        <begin position="169"/>
        <end position="195"/>
    </location>
</feature>
<evidence type="ECO:0000256" key="7">
    <source>
        <dbReference type="SAM" id="Phobius"/>
    </source>
</evidence>
<feature type="transmembrane region" description="Helical" evidence="7">
    <location>
        <begin position="62"/>
        <end position="91"/>
    </location>
</feature>
<dbReference type="AlphaFoldDB" id="A0A517ZCR1"/>